<dbReference type="Gene3D" id="2.60.200.20">
    <property type="match status" value="2"/>
</dbReference>
<dbReference type="InterPro" id="IPR050923">
    <property type="entry name" value="Cell_Proc_Reg/RNA_Proc"/>
</dbReference>
<dbReference type="AlphaFoldDB" id="A0A1H8A4Y2"/>
<dbReference type="CDD" id="cd00060">
    <property type="entry name" value="FHA"/>
    <property type="match status" value="1"/>
</dbReference>
<dbReference type="SMART" id="SM00240">
    <property type="entry name" value="FHA"/>
    <property type="match status" value="1"/>
</dbReference>
<dbReference type="RefSeq" id="WP_093884516.1">
    <property type="nucleotide sequence ID" value="NZ_FOBS01000031.1"/>
</dbReference>
<gene>
    <name evidence="2" type="ORF">SAMN04489760_13113</name>
</gene>
<name>A0A1H8A4Y2_9BACT</name>
<dbReference type="InterPro" id="IPR000253">
    <property type="entry name" value="FHA_dom"/>
</dbReference>
<feature type="domain" description="FHA" evidence="1">
    <location>
        <begin position="23"/>
        <end position="72"/>
    </location>
</feature>
<dbReference type="SUPFAM" id="SSF49879">
    <property type="entry name" value="SMAD/FHA domain"/>
    <property type="match status" value="2"/>
</dbReference>
<keyword evidence="3" id="KW-1185">Reference proteome</keyword>
<dbReference type="OrthoDB" id="9782676at2"/>
<dbReference type="InterPro" id="IPR008984">
    <property type="entry name" value="SMAD_FHA_dom_sf"/>
</dbReference>
<dbReference type="PROSITE" id="PS50006">
    <property type="entry name" value="FHA_DOMAIN"/>
    <property type="match status" value="1"/>
</dbReference>
<dbReference type="Proteomes" id="UP000198744">
    <property type="component" value="Unassembled WGS sequence"/>
</dbReference>
<evidence type="ECO:0000259" key="1">
    <source>
        <dbReference type="PROSITE" id="PS50006"/>
    </source>
</evidence>
<protein>
    <submittedName>
        <fullName evidence="2">FHA domain-containing protein</fullName>
    </submittedName>
</protein>
<sequence length="234" mass="25895">MAEVLLKFKGAVVKEIPLEQDVITIGRKPDNDIVIDNQAVSGHHAKFTHEGDTLYIEDTNSLNGTYVNGQKVFKSEIFNGDVVLVGIHTLEVISERNREVDPRNATLRGRSMDETMVIAPQDQRNLLASTGKTKPDVLGGFVVVNGSTEKRDYLLKERVTTIGKEDGAGIHLKGFFAPKVAALVNRRKEGYFINPSGGKSMKINGQDMTSRYDLKDGDLVEVGGLKMQFYIKEE</sequence>
<dbReference type="EMBL" id="FOBS01000031">
    <property type="protein sequence ID" value="SEM65962.1"/>
    <property type="molecule type" value="Genomic_DNA"/>
</dbReference>
<organism evidence="2 3">
    <name type="scientific">Syntrophus gentianae</name>
    <dbReference type="NCBI Taxonomy" id="43775"/>
    <lineage>
        <taxon>Bacteria</taxon>
        <taxon>Pseudomonadati</taxon>
        <taxon>Thermodesulfobacteriota</taxon>
        <taxon>Syntrophia</taxon>
        <taxon>Syntrophales</taxon>
        <taxon>Syntrophaceae</taxon>
        <taxon>Syntrophus</taxon>
    </lineage>
</organism>
<dbReference type="PANTHER" id="PTHR23308">
    <property type="entry name" value="NUCLEAR INHIBITOR OF PROTEIN PHOSPHATASE-1"/>
    <property type="match status" value="1"/>
</dbReference>
<dbReference type="STRING" id="43775.SAMN04489760_13113"/>
<evidence type="ECO:0000313" key="3">
    <source>
        <dbReference type="Proteomes" id="UP000198744"/>
    </source>
</evidence>
<dbReference type="Pfam" id="PF00498">
    <property type="entry name" value="FHA"/>
    <property type="match status" value="1"/>
</dbReference>
<accession>A0A1H8A4Y2</accession>
<reference evidence="2 3" key="1">
    <citation type="submission" date="2016-10" db="EMBL/GenBank/DDBJ databases">
        <authorList>
            <person name="de Groot N.N."/>
        </authorList>
    </citation>
    <scope>NUCLEOTIDE SEQUENCE [LARGE SCALE GENOMIC DNA]</scope>
    <source>
        <strain evidence="2 3">DSM 8423</strain>
    </source>
</reference>
<proteinExistence type="predicted"/>
<evidence type="ECO:0000313" key="2">
    <source>
        <dbReference type="EMBL" id="SEM65962.1"/>
    </source>
</evidence>